<feature type="compositionally biased region" description="Low complexity" evidence="1">
    <location>
        <begin position="127"/>
        <end position="138"/>
    </location>
</feature>
<dbReference type="EMBL" id="BRYA01000323">
    <property type="protein sequence ID" value="GMI47029.1"/>
    <property type="molecule type" value="Genomic_DNA"/>
</dbReference>
<proteinExistence type="predicted"/>
<keyword evidence="3" id="KW-1185">Reference proteome</keyword>
<comment type="caution">
    <text evidence="2">The sequence shown here is derived from an EMBL/GenBank/DDBJ whole genome shotgun (WGS) entry which is preliminary data.</text>
</comment>
<gene>
    <name evidence="2" type="ORF">TrCOL_g1021</name>
</gene>
<organism evidence="2 3">
    <name type="scientific">Triparma columacea</name>
    <dbReference type="NCBI Taxonomy" id="722753"/>
    <lineage>
        <taxon>Eukaryota</taxon>
        <taxon>Sar</taxon>
        <taxon>Stramenopiles</taxon>
        <taxon>Ochrophyta</taxon>
        <taxon>Bolidophyceae</taxon>
        <taxon>Parmales</taxon>
        <taxon>Triparmaceae</taxon>
        <taxon>Triparma</taxon>
    </lineage>
</organism>
<protein>
    <submittedName>
        <fullName evidence="2">Uncharacterized protein</fullName>
    </submittedName>
</protein>
<dbReference type="PANTHER" id="PTHR38019">
    <property type="entry name" value="KDA ANTIGEN P200, PUTATIVE-RELATED"/>
    <property type="match status" value="1"/>
</dbReference>
<feature type="region of interest" description="Disordered" evidence="1">
    <location>
        <begin position="288"/>
        <end position="307"/>
    </location>
</feature>
<feature type="compositionally biased region" description="Basic residues" evidence="1">
    <location>
        <begin position="524"/>
        <end position="533"/>
    </location>
</feature>
<feature type="compositionally biased region" description="Polar residues" evidence="1">
    <location>
        <begin position="535"/>
        <end position="544"/>
    </location>
</feature>
<dbReference type="PANTHER" id="PTHR38019:SF1">
    <property type="entry name" value="N-ACETYLTRANSFERASE DOMAIN-CONTAINING PROTEIN"/>
    <property type="match status" value="1"/>
</dbReference>
<accession>A0A9W7GLC9</accession>
<name>A0A9W7GLC9_9STRA</name>
<dbReference type="Proteomes" id="UP001165065">
    <property type="component" value="Unassembled WGS sequence"/>
</dbReference>
<evidence type="ECO:0000256" key="1">
    <source>
        <dbReference type="SAM" id="MobiDB-lite"/>
    </source>
</evidence>
<feature type="region of interest" description="Disordered" evidence="1">
    <location>
        <begin position="379"/>
        <end position="401"/>
    </location>
</feature>
<evidence type="ECO:0000313" key="2">
    <source>
        <dbReference type="EMBL" id="GMI47029.1"/>
    </source>
</evidence>
<feature type="region of interest" description="Disordered" evidence="1">
    <location>
        <begin position="127"/>
        <end position="148"/>
    </location>
</feature>
<dbReference type="OrthoDB" id="200110at2759"/>
<feature type="region of interest" description="Disordered" evidence="1">
    <location>
        <begin position="520"/>
        <end position="544"/>
    </location>
</feature>
<sequence>MNNFYSVLNFECPDGTAYVPNSPRTLESCLRSGFDPRELLPTPLEDYYQPGEPKAVSKVKHEHFEKRRQEKVKIVTQERVAICNYLSNLKHGDFDENPMLGSSGKKASKYVASETKVITATVKFDPSKSAKSSSTTKTLTGGAAQSKEDLKSSMLEIEMKRFEAMKRRQEKEIKRIVASESKMAELQQKLVRAEQEDAERKKEHAKRVAKARAEAVERKRVREMERKMRDEEELAHRRDLAKKEAEFEIKQAKQTLKMEKLRAREAMERELERRRLLEAQAAKTKAIMDHQAKLAEDSRKKMDTKAERVKRAMERKMELKRIEVEEQRKKAEEKIKSVVDRNKKIQLDKRSAFDQKQAEIARFKAEKAIEMKKKAEADAALRDMKHSRQKQKKDEAMKKVEDRKNKILKQLADRENYKYVVEAERAEQMAIRSLNKELHKEDKRQNVERLRRMNEYMRLQTSNKLSEDDARTEQIKAQKEKLLAERRKMAHENFLRKAAVKEAMEMMKVTNKYVDIEELIGGKKSGKKGRRKASNYDSDSDQSY</sequence>
<dbReference type="AlphaFoldDB" id="A0A9W7GLC9"/>
<reference evidence="3" key="1">
    <citation type="journal article" date="2023" name="Commun. Biol.">
        <title>Genome analysis of Parmales, the sister group of diatoms, reveals the evolutionary specialization of diatoms from phago-mixotrophs to photoautotrophs.</title>
        <authorList>
            <person name="Ban H."/>
            <person name="Sato S."/>
            <person name="Yoshikawa S."/>
            <person name="Yamada K."/>
            <person name="Nakamura Y."/>
            <person name="Ichinomiya M."/>
            <person name="Sato N."/>
            <person name="Blanc-Mathieu R."/>
            <person name="Endo H."/>
            <person name="Kuwata A."/>
            <person name="Ogata H."/>
        </authorList>
    </citation>
    <scope>NUCLEOTIDE SEQUENCE [LARGE SCALE GENOMIC DNA]</scope>
</reference>
<evidence type="ECO:0000313" key="3">
    <source>
        <dbReference type="Proteomes" id="UP001165065"/>
    </source>
</evidence>